<dbReference type="SUPFAM" id="SSF50156">
    <property type="entry name" value="PDZ domain-like"/>
    <property type="match status" value="1"/>
</dbReference>
<evidence type="ECO:0000313" key="2">
    <source>
        <dbReference type="EMBL" id="HIZ79703.1"/>
    </source>
</evidence>
<protein>
    <submittedName>
        <fullName evidence="2">PDZ domain-containing protein</fullName>
    </submittedName>
</protein>
<dbReference type="Pfam" id="PF17820">
    <property type="entry name" value="PDZ_6"/>
    <property type="match status" value="1"/>
</dbReference>
<dbReference type="InterPro" id="IPR036034">
    <property type="entry name" value="PDZ_sf"/>
</dbReference>
<evidence type="ECO:0000259" key="1">
    <source>
        <dbReference type="PROSITE" id="PS50106"/>
    </source>
</evidence>
<dbReference type="EMBL" id="DXBC01000122">
    <property type="protein sequence ID" value="HIZ79703.1"/>
    <property type="molecule type" value="Genomic_DNA"/>
</dbReference>
<feature type="domain" description="PDZ" evidence="1">
    <location>
        <begin position="1"/>
        <end position="46"/>
    </location>
</feature>
<comment type="caution">
    <text evidence="2">The sequence shown here is derived from an EMBL/GenBank/DDBJ whole genome shotgun (WGS) entry which is preliminary data.</text>
</comment>
<name>A0A9D2K6P6_9FIRM</name>
<evidence type="ECO:0000313" key="3">
    <source>
        <dbReference type="Proteomes" id="UP000824101"/>
    </source>
</evidence>
<dbReference type="PROSITE" id="PS50106">
    <property type="entry name" value="PDZ"/>
    <property type="match status" value="1"/>
</dbReference>
<dbReference type="AlphaFoldDB" id="A0A9D2K6P6"/>
<dbReference type="InterPro" id="IPR041489">
    <property type="entry name" value="PDZ_6"/>
</dbReference>
<reference evidence="2" key="2">
    <citation type="submission" date="2021-04" db="EMBL/GenBank/DDBJ databases">
        <authorList>
            <person name="Gilroy R."/>
        </authorList>
    </citation>
    <scope>NUCLEOTIDE SEQUENCE</scope>
    <source>
        <strain evidence="2">ChiBcec1-1093</strain>
    </source>
</reference>
<organism evidence="2 3">
    <name type="scientific">Candidatus Lachnoclostridium stercorigallinarum</name>
    <dbReference type="NCBI Taxonomy" id="2838634"/>
    <lineage>
        <taxon>Bacteria</taxon>
        <taxon>Bacillati</taxon>
        <taxon>Bacillota</taxon>
        <taxon>Clostridia</taxon>
        <taxon>Lachnospirales</taxon>
        <taxon>Lachnospiraceae</taxon>
    </lineage>
</organism>
<dbReference type="InterPro" id="IPR001478">
    <property type="entry name" value="PDZ"/>
</dbReference>
<proteinExistence type="predicted"/>
<dbReference type="Gene3D" id="2.30.42.10">
    <property type="match status" value="1"/>
</dbReference>
<sequence>MKKIKGHKISSVEPGSIAEELELAPGDVLLTINGREIEDIFDYEYL</sequence>
<feature type="non-terminal residue" evidence="2">
    <location>
        <position position="46"/>
    </location>
</feature>
<accession>A0A9D2K6P6</accession>
<reference evidence="2" key="1">
    <citation type="journal article" date="2021" name="PeerJ">
        <title>Extensive microbial diversity within the chicken gut microbiome revealed by metagenomics and culture.</title>
        <authorList>
            <person name="Gilroy R."/>
            <person name="Ravi A."/>
            <person name="Getino M."/>
            <person name="Pursley I."/>
            <person name="Horton D.L."/>
            <person name="Alikhan N.F."/>
            <person name="Baker D."/>
            <person name="Gharbi K."/>
            <person name="Hall N."/>
            <person name="Watson M."/>
            <person name="Adriaenssens E.M."/>
            <person name="Foster-Nyarko E."/>
            <person name="Jarju S."/>
            <person name="Secka A."/>
            <person name="Antonio M."/>
            <person name="Oren A."/>
            <person name="Chaudhuri R.R."/>
            <person name="La Ragione R."/>
            <person name="Hildebrand F."/>
            <person name="Pallen M.J."/>
        </authorList>
    </citation>
    <scope>NUCLEOTIDE SEQUENCE</scope>
    <source>
        <strain evidence="2">ChiBcec1-1093</strain>
    </source>
</reference>
<dbReference type="Proteomes" id="UP000824101">
    <property type="component" value="Unassembled WGS sequence"/>
</dbReference>
<gene>
    <name evidence="2" type="ORF">IAA17_07945</name>
</gene>